<keyword evidence="3" id="KW-1185">Reference proteome</keyword>
<dbReference type="OrthoDB" id="371078at2"/>
<reference evidence="2 3" key="1">
    <citation type="submission" date="2018-08" db="EMBL/GenBank/DDBJ databases">
        <title>A genome reference for cultivated species of the human gut microbiota.</title>
        <authorList>
            <person name="Zou Y."/>
            <person name="Xue W."/>
            <person name="Luo G."/>
        </authorList>
    </citation>
    <scope>NUCLEOTIDE SEQUENCE [LARGE SCALE GENOMIC DNA]</scope>
    <source>
        <strain evidence="2 3">AF42-9</strain>
    </source>
</reference>
<dbReference type="InterPro" id="IPR005642">
    <property type="entry name" value="LysO"/>
</dbReference>
<dbReference type="PANTHER" id="PTHR35804">
    <property type="entry name" value="LYSINE EXPORTER LYSO"/>
    <property type="match status" value="1"/>
</dbReference>
<dbReference type="Pfam" id="PF03956">
    <property type="entry name" value="Lys_export"/>
    <property type="match status" value="1"/>
</dbReference>
<gene>
    <name evidence="2" type="ORF">DW060_10790</name>
</gene>
<dbReference type="Proteomes" id="UP000286598">
    <property type="component" value="Unassembled WGS sequence"/>
</dbReference>
<evidence type="ECO:0000313" key="3">
    <source>
        <dbReference type="Proteomes" id="UP000286598"/>
    </source>
</evidence>
<keyword evidence="1" id="KW-0812">Transmembrane</keyword>
<feature type="transmembrane region" description="Helical" evidence="1">
    <location>
        <begin position="65"/>
        <end position="87"/>
    </location>
</feature>
<dbReference type="EMBL" id="QRNO01000066">
    <property type="protein sequence ID" value="RHK48330.1"/>
    <property type="molecule type" value="Genomic_DNA"/>
</dbReference>
<dbReference type="GO" id="GO:0005886">
    <property type="term" value="C:plasma membrane"/>
    <property type="evidence" value="ECO:0007669"/>
    <property type="project" value="TreeGrafter"/>
</dbReference>
<evidence type="ECO:0000256" key="1">
    <source>
        <dbReference type="SAM" id="Phobius"/>
    </source>
</evidence>
<feature type="transmembrane region" description="Helical" evidence="1">
    <location>
        <begin position="33"/>
        <end position="53"/>
    </location>
</feature>
<organism evidence="2 3">
    <name type="scientific">Leyella stercorea</name>
    <dbReference type="NCBI Taxonomy" id="363265"/>
    <lineage>
        <taxon>Bacteria</taxon>
        <taxon>Pseudomonadati</taxon>
        <taxon>Bacteroidota</taxon>
        <taxon>Bacteroidia</taxon>
        <taxon>Bacteroidales</taxon>
        <taxon>Prevotellaceae</taxon>
        <taxon>Leyella</taxon>
    </lineage>
</organism>
<evidence type="ECO:0000313" key="2">
    <source>
        <dbReference type="EMBL" id="RHK48330.1"/>
    </source>
</evidence>
<keyword evidence="1" id="KW-0472">Membrane</keyword>
<keyword evidence="1" id="KW-1133">Transmembrane helix</keyword>
<accession>A0A3R6FGZ4</accession>
<dbReference type="GO" id="GO:0015661">
    <property type="term" value="F:L-lysine efflux transmembrane transporter activity"/>
    <property type="evidence" value="ECO:0007669"/>
    <property type="project" value="InterPro"/>
</dbReference>
<comment type="caution">
    <text evidence="2">The sequence shown here is derived from an EMBL/GenBank/DDBJ whole genome shotgun (WGS) entry which is preliminary data.</text>
</comment>
<dbReference type="PANTHER" id="PTHR35804:SF1">
    <property type="entry name" value="LYSINE EXPORTER LYSO"/>
    <property type="match status" value="1"/>
</dbReference>
<proteinExistence type="predicted"/>
<protein>
    <submittedName>
        <fullName evidence="2">Lysine exporter LysO family protein</fullName>
    </submittedName>
</protein>
<sequence>MKGSLIVVAFFVLGVLAGRSDGMPEWMLSSGTSFVALCALLLCVGISIGLNPDMKSEIKSLNPRLALLPVATILGSWMGAMAAFFLMNNDVCSLLHHRQLTDCLAVDSGFAYYSLSSIFITEYRGAELGTIALLANIIREMITLLLTPLLAKWFGPLAPISSGGATTMDTTLPIITQTVGQRYVALSIYHGFVTDFTVPFVVTMWCTLA</sequence>
<dbReference type="AlphaFoldDB" id="A0A3R6FGZ4"/>
<name>A0A3R6FGZ4_9BACT</name>